<accession>A0ABQ1GZH4</accession>
<dbReference type="Proteomes" id="UP000609323">
    <property type="component" value="Unassembled WGS sequence"/>
</dbReference>
<keyword evidence="3" id="KW-1185">Reference proteome</keyword>
<gene>
    <name evidence="2" type="ORF">GCM10010917_43090</name>
</gene>
<protein>
    <submittedName>
        <fullName evidence="2">Uncharacterized protein</fullName>
    </submittedName>
</protein>
<reference evidence="3" key="1">
    <citation type="journal article" date="2019" name="Int. J. Syst. Evol. Microbiol.">
        <title>The Global Catalogue of Microorganisms (GCM) 10K type strain sequencing project: providing services to taxonomists for standard genome sequencing and annotation.</title>
        <authorList>
            <consortium name="The Broad Institute Genomics Platform"/>
            <consortium name="The Broad Institute Genome Sequencing Center for Infectious Disease"/>
            <person name="Wu L."/>
            <person name="Ma J."/>
        </authorList>
    </citation>
    <scope>NUCLEOTIDE SEQUENCE [LARGE SCALE GENOMIC DNA]</scope>
    <source>
        <strain evidence="3">CGMCC 1.15044</strain>
    </source>
</reference>
<dbReference type="EMBL" id="BMHF01000029">
    <property type="protein sequence ID" value="GGA53276.1"/>
    <property type="molecule type" value="Genomic_DNA"/>
</dbReference>
<sequence>MEAFMNAINNIISPPPPAVLQGGGKGTSTPPGWNRFSVKNN</sequence>
<evidence type="ECO:0000313" key="3">
    <source>
        <dbReference type="Proteomes" id="UP000609323"/>
    </source>
</evidence>
<evidence type="ECO:0000256" key="1">
    <source>
        <dbReference type="SAM" id="MobiDB-lite"/>
    </source>
</evidence>
<comment type="caution">
    <text evidence="2">The sequence shown here is derived from an EMBL/GenBank/DDBJ whole genome shotgun (WGS) entry which is preliminary data.</text>
</comment>
<evidence type="ECO:0000313" key="2">
    <source>
        <dbReference type="EMBL" id="GGA53276.1"/>
    </source>
</evidence>
<feature type="compositionally biased region" description="Polar residues" evidence="1">
    <location>
        <begin position="27"/>
        <end position="41"/>
    </location>
</feature>
<organism evidence="2 3">
    <name type="scientific">Paenibacillus physcomitrellae</name>
    <dbReference type="NCBI Taxonomy" id="1619311"/>
    <lineage>
        <taxon>Bacteria</taxon>
        <taxon>Bacillati</taxon>
        <taxon>Bacillota</taxon>
        <taxon>Bacilli</taxon>
        <taxon>Bacillales</taxon>
        <taxon>Paenibacillaceae</taxon>
        <taxon>Paenibacillus</taxon>
    </lineage>
</organism>
<feature type="region of interest" description="Disordered" evidence="1">
    <location>
        <begin position="12"/>
        <end position="41"/>
    </location>
</feature>
<name>A0ABQ1GZH4_9BACL</name>
<proteinExistence type="predicted"/>